<protein>
    <submittedName>
        <fullName evidence="2">Uncharacterized protein</fullName>
    </submittedName>
</protein>
<feature type="region of interest" description="Disordered" evidence="1">
    <location>
        <begin position="233"/>
        <end position="267"/>
    </location>
</feature>
<evidence type="ECO:0000313" key="2">
    <source>
        <dbReference type="EMBL" id="KAK8780311.1"/>
    </source>
</evidence>
<dbReference type="EMBL" id="JARKHS020008992">
    <property type="protein sequence ID" value="KAK8780311.1"/>
    <property type="molecule type" value="Genomic_DNA"/>
</dbReference>
<dbReference type="Proteomes" id="UP001321473">
    <property type="component" value="Unassembled WGS sequence"/>
</dbReference>
<feature type="non-terminal residue" evidence="2">
    <location>
        <position position="267"/>
    </location>
</feature>
<evidence type="ECO:0000313" key="3">
    <source>
        <dbReference type="Proteomes" id="UP001321473"/>
    </source>
</evidence>
<gene>
    <name evidence="2" type="ORF">V5799_018348</name>
</gene>
<feature type="compositionally biased region" description="Low complexity" evidence="1">
    <location>
        <begin position="161"/>
        <end position="173"/>
    </location>
</feature>
<proteinExistence type="predicted"/>
<feature type="compositionally biased region" description="Low complexity" evidence="1">
    <location>
        <begin position="136"/>
        <end position="145"/>
    </location>
</feature>
<sequence length="267" mass="28421">MSDGKERRKPSPEGQGLPSKKTKSTDEEEASTSRESRSPGEAGTSQRSRSQSVAEPGGSQSTRTSKSPKKELGSTVLSLCCGASPGKKKGDSPTAPMQRRTPSPRPSSLGATSKTAQGTPKKSSLRQKTPPPQPSVSPGGSTTPKKSSLKKRTPPREPGAEAEASEGASRSTGPKVSFADMKEGLMPQDDYLFRTFRYRRQVFEQLPPELVEQERRRRLSGQPDYLELAAAGMLGPPEDLGRPSTSGVTAPVAHPSQEPPPSTESDP</sequence>
<comment type="caution">
    <text evidence="2">The sequence shown here is derived from an EMBL/GenBank/DDBJ whole genome shotgun (WGS) entry which is preliminary data.</text>
</comment>
<feature type="compositionally biased region" description="Polar residues" evidence="1">
    <location>
        <begin position="43"/>
        <end position="65"/>
    </location>
</feature>
<organism evidence="2 3">
    <name type="scientific">Amblyomma americanum</name>
    <name type="common">Lone star tick</name>
    <dbReference type="NCBI Taxonomy" id="6943"/>
    <lineage>
        <taxon>Eukaryota</taxon>
        <taxon>Metazoa</taxon>
        <taxon>Ecdysozoa</taxon>
        <taxon>Arthropoda</taxon>
        <taxon>Chelicerata</taxon>
        <taxon>Arachnida</taxon>
        <taxon>Acari</taxon>
        <taxon>Parasitiformes</taxon>
        <taxon>Ixodida</taxon>
        <taxon>Ixodoidea</taxon>
        <taxon>Ixodidae</taxon>
        <taxon>Amblyomminae</taxon>
        <taxon>Amblyomma</taxon>
    </lineage>
</organism>
<name>A0AAQ4F035_AMBAM</name>
<feature type="compositionally biased region" description="Polar residues" evidence="1">
    <location>
        <begin position="109"/>
        <end position="122"/>
    </location>
</feature>
<keyword evidence="3" id="KW-1185">Reference proteome</keyword>
<feature type="compositionally biased region" description="Pro residues" evidence="1">
    <location>
        <begin position="257"/>
        <end position="267"/>
    </location>
</feature>
<accession>A0AAQ4F035</accession>
<feature type="compositionally biased region" description="Basic and acidic residues" evidence="1">
    <location>
        <begin position="1"/>
        <end position="11"/>
    </location>
</feature>
<evidence type="ECO:0000256" key="1">
    <source>
        <dbReference type="SAM" id="MobiDB-lite"/>
    </source>
</evidence>
<feature type="region of interest" description="Disordered" evidence="1">
    <location>
        <begin position="1"/>
        <end position="186"/>
    </location>
</feature>
<dbReference type="AlphaFoldDB" id="A0AAQ4F035"/>
<reference evidence="2 3" key="1">
    <citation type="journal article" date="2023" name="Arcadia Sci">
        <title>De novo assembly of a long-read Amblyomma americanum tick genome.</title>
        <authorList>
            <person name="Chou S."/>
            <person name="Poskanzer K.E."/>
            <person name="Rollins M."/>
            <person name="Thuy-Boun P.S."/>
        </authorList>
    </citation>
    <scope>NUCLEOTIDE SEQUENCE [LARGE SCALE GENOMIC DNA]</scope>
    <source>
        <strain evidence="2">F_SG_1</strain>
        <tissue evidence="2">Salivary glands</tissue>
    </source>
</reference>